<reference evidence="9 10" key="1">
    <citation type="submission" date="2011-10" db="EMBL/GenBank/DDBJ databases">
        <authorList>
            <person name="Genoscope - CEA"/>
        </authorList>
    </citation>
    <scope>NUCLEOTIDE SEQUENCE [LARGE SCALE GENOMIC DNA]</scope>
    <source>
        <strain evidence="9 10">RCC 1105</strain>
    </source>
</reference>
<keyword evidence="2" id="KW-0507">mRNA processing</keyword>
<dbReference type="InterPro" id="IPR012677">
    <property type="entry name" value="Nucleotide-bd_a/b_plait_sf"/>
</dbReference>
<keyword evidence="3" id="KW-0677">Repeat</keyword>
<evidence type="ECO:0000256" key="2">
    <source>
        <dbReference type="ARBA" id="ARBA00022664"/>
    </source>
</evidence>
<dbReference type="Gene3D" id="1.25.40.10">
    <property type="entry name" value="Tetratricopeptide repeat domain"/>
    <property type="match status" value="2"/>
</dbReference>
<evidence type="ECO:0000256" key="6">
    <source>
        <dbReference type="PROSITE-ProRule" id="PRU00176"/>
    </source>
</evidence>
<feature type="region of interest" description="Disordered" evidence="7">
    <location>
        <begin position="589"/>
        <end position="645"/>
    </location>
</feature>
<dbReference type="PANTHER" id="PTHR17204:SF25">
    <property type="entry name" value="RRM DOMAIN-CONTAINING PROTEIN"/>
    <property type="match status" value="1"/>
</dbReference>
<feature type="compositionally biased region" description="Acidic residues" evidence="7">
    <location>
        <begin position="598"/>
        <end position="615"/>
    </location>
</feature>
<dbReference type="SUPFAM" id="SSF48452">
    <property type="entry name" value="TPR-like"/>
    <property type="match status" value="1"/>
</dbReference>
<feature type="compositionally biased region" description="Basic residues" evidence="7">
    <location>
        <begin position="774"/>
        <end position="785"/>
    </location>
</feature>
<feature type="compositionally biased region" description="Gly residues" evidence="7">
    <location>
        <begin position="744"/>
        <end position="754"/>
    </location>
</feature>
<proteinExistence type="predicted"/>
<evidence type="ECO:0000259" key="8">
    <source>
        <dbReference type="PROSITE" id="PS50102"/>
    </source>
</evidence>
<sequence length="785" mass="89768">MDADNNNTTTNNNKNDDDDDSEAGEDLSDSEDDSDDDMDEDDDSDDDDDDNDIDDTLLDEVMALENKVEASKGKDYGAHAKLLLKLRQAKLKERLEESRVAFDRKFNLSEEQWLSWLDDKTKELYECASGKKRKEMEVRVQELFERATATLPASVPIWLKYLSFSVAKTSEDTEEDRRQFYERSCKIAAKDYKRGDAFWLAYRAFECSQNDDFSQKKNRIQMVSTRALETPLEKLDELKEKIIAGVENRDELSSYTKAYEVGRKRRDLRKAFEDKIEETASKNITTQKSDPKANLRAYRSYIAMEKTLHKREKNKGLNESVQSLYERALLKNPYVVCLWIEYAMEFSSSKIDILHRALRACPSSFELLIEQIDSSADDGDIQTVNVSVTTEAFANLLENSSLKSFKVANDVALAFLRAKWKDKKSDDTNNLLSNMHAILVAQFPNRIRIDPEMKLARYWAQRHANPETVWKFFLVENEKIYGDYLEAHLQRARYFESSDPQLANRAYEFAFSKRNKLSRAVKGRVKDDTKLLITRDLCTSWRSFLETSEDSFPSSYEKVKSELHLIDFEKACEPPASAEDIKRMRREGQIARKRNNEQEDGEFAAADDDAEDNATDGEKNKRTKTRDDSKSHIPTSSFVPRSEKPREEVIKELYPDRDQQTAFVKNLDFSITEEELVKFFDIKEEGTVKARVIKDRHTGRSKGIAYVDFESEHNLLAAIMRDGEALKGRALSIAKSRPPPSFPGSGGRGGGRGRGNAPPSSAGRGVLGFVPRAVKQKPKKALADL</sequence>
<name>K8EGS5_9CHLO</name>
<feature type="domain" description="RRM" evidence="8">
    <location>
        <begin position="660"/>
        <end position="738"/>
    </location>
</feature>
<feature type="region of interest" description="Disordered" evidence="7">
    <location>
        <begin position="1"/>
        <end position="54"/>
    </location>
</feature>
<dbReference type="STRING" id="41875.K8EGS5"/>
<dbReference type="GO" id="GO:0006397">
    <property type="term" value="P:mRNA processing"/>
    <property type="evidence" value="ECO:0007669"/>
    <property type="project" value="UniProtKB-KW"/>
</dbReference>
<dbReference type="EMBL" id="FO082273">
    <property type="protein sequence ID" value="CCO17226.1"/>
    <property type="molecule type" value="Genomic_DNA"/>
</dbReference>
<dbReference type="InterPro" id="IPR003107">
    <property type="entry name" value="HAT"/>
</dbReference>
<dbReference type="InterPro" id="IPR035979">
    <property type="entry name" value="RBD_domain_sf"/>
</dbReference>
<keyword evidence="6" id="KW-0694">RNA-binding</keyword>
<dbReference type="eggNOG" id="KOG0128">
    <property type="taxonomic scope" value="Eukaryota"/>
</dbReference>
<dbReference type="RefSeq" id="XP_007512626.1">
    <property type="nucleotide sequence ID" value="XM_007512564.1"/>
</dbReference>
<organism evidence="9 10">
    <name type="scientific">Bathycoccus prasinos</name>
    <dbReference type="NCBI Taxonomy" id="41875"/>
    <lineage>
        <taxon>Eukaryota</taxon>
        <taxon>Viridiplantae</taxon>
        <taxon>Chlorophyta</taxon>
        <taxon>Mamiellophyceae</taxon>
        <taxon>Mamiellales</taxon>
        <taxon>Bathycoccaceae</taxon>
        <taxon>Bathycoccus</taxon>
    </lineage>
</organism>
<dbReference type="Pfam" id="PF23240">
    <property type="entry name" value="HAT_PRP39_N"/>
    <property type="match status" value="1"/>
</dbReference>
<dbReference type="GO" id="GO:0005634">
    <property type="term" value="C:nucleus"/>
    <property type="evidence" value="ECO:0007669"/>
    <property type="project" value="UniProtKB-SubCell"/>
</dbReference>
<dbReference type="InterPro" id="IPR000504">
    <property type="entry name" value="RRM_dom"/>
</dbReference>
<dbReference type="Proteomes" id="UP000198341">
    <property type="component" value="Chromosome 6"/>
</dbReference>
<dbReference type="KEGG" id="bpg:Bathy06g05060"/>
<dbReference type="InterPro" id="IPR011990">
    <property type="entry name" value="TPR-like_helical_dom_sf"/>
</dbReference>
<dbReference type="GO" id="GO:0003723">
    <property type="term" value="F:RNA binding"/>
    <property type="evidence" value="ECO:0007669"/>
    <property type="project" value="UniProtKB-UniRule"/>
</dbReference>
<evidence type="ECO:0000256" key="4">
    <source>
        <dbReference type="ARBA" id="ARBA00023187"/>
    </source>
</evidence>
<accession>K8EGS5</accession>
<feature type="region of interest" description="Disordered" evidence="7">
    <location>
        <begin position="732"/>
        <end position="785"/>
    </location>
</feature>
<feature type="compositionally biased region" description="Low complexity" evidence="7">
    <location>
        <begin position="1"/>
        <end position="13"/>
    </location>
</feature>
<protein>
    <recommendedName>
        <fullName evidence="8">RRM domain-containing protein</fullName>
    </recommendedName>
</protein>
<keyword evidence="10" id="KW-1185">Reference proteome</keyword>
<dbReference type="SMART" id="SM00360">
    <property type="entry name" value="RRM"/>
    <property type="match status" value="1"/>
</dbReference>
<dbReference type="SMART" id="SM00386">
    <property type="entry name" value="HAT"/>
    <property type="match status" value="2"/>
</dbReference>
<comment type="subcellular location">
    <subcellularLocation>
        <location evidence="1">Nucleus</location>
    </subcellularLocation>
</comment>
<evidence type="ECO:0000256" key="1">
    <source>
        <dbReference type="ARBA" id="ARBA00004123"/>
    </source>
</evidence>
<evidence type="ECO:0000256" key="3">
    <source>
        <dbReference type="ARBA" id="ARBA00022737"/>
    </source>
</evidence>
<dbReference type="AlphaFoldDB" id="K8EGS5"/>
<evidence type="ECO:0000313" key="9">
    <source>
        <dbReference type="EMBL" id="CCO17226.1"/>
    </source>
</evidence>
<keyword evidence="4" id="KW-0508">mRNA splicing</keyword>
<dbReference type="GeneID" id="19015487"/>
<dbReference type="OrthoDB" id="360390at2759"/>
<dbReference type="PROSITE" id="PS50102">
    <property type="entry name" value="RRM"/>
    <property type="match status" value="1"/>
</dbReference>
<feature type="compositionally biased region" description="Acidic residues" evidence="7">
    <location>
        <begin position="16"/>
        <end position="54"/>
    </location>
</feature>
<dbReference type="Pfam" id="PF00076">
    <property type="entry name" value="RRM_1"/>
    <property type="match status" value="1"/>
</dbReference>
<dbReference type="SUPFAM" id="SSF54928">
    <property type="entry name" value="RNA-binding domain, RBD"/>
    <property type="match status" value="1"/>
</dbReference>
<dbReference type="GO" id="GO:0008380">
    <property type="term" value="P:RNA splicing"/>
    <property type="evidence" value="ECO:0007669"/>
    <property type="project" value="UniProtKB-KW"/>
</dbReference>
<evidence type="ECO:0000313" key="10">
    <source>
        <dbReference type="Proteomes" id="UP000198341"/>
    </source>
</evidence>
<evidence type="ECO:0000256" key="7">
    <source>
        <dbReference type="SAM" id="MobiDB-lite"/>
    </source>
</evidence>
<gene>
    <name evidence="9" type="ORF">Bathy06g05060</name>
</gene>
<keyword evidence="5" id="KW-0539">Nucleus</keyword>
<evidence type="ECO:0000256" key="5">
    <source>
        <dbReference type="ARBA" id="ARBA00023242"/>
    </source>
</evidence>
<dbReference type="PANTHER" id="PTHR17204">
    <property type="entry name" value="PRE-MRNA PROCESSING PROTEIN PRP39-RELATED"/>
    <property type="match status" value="1"/>
</dbReference>
<feature type="compositionally biased region" description="Basic and acidic residues" evidence="7">
    <location>
        <begin position="616"/>
        <end position="631"/>
    </location>
</feature>
<dbReference type="Gene3D" id="3.30.70.330">
    <property type="match status" value="1"/>
</dbReference>